<keyword evidence="6" id="KW-0106">Calcium</keyword>
<keyword evidence="4" id="KW-0479">Metal-binding</keyword>
<feature type="signal peptide" evidence="8">
    <location>
        <begin position="1"/>
        <end position="30"/>
    </location>
</feature>
<evidence type="ECO:0000256" key="6">
    <source>
        <dbReference type="ARBA" id="ARBA00022837"/>
    </source>
</evidence>
<feature type="chain" id="PRO_5015706060" description="Fucolectin tachylectin-4 pentraxin-1 domain-containing protein" evidence="8">
    <location>
        <begin position="31"/>
        <end position="412"/>
    </location>
</feature>
<evidence type="ECO:0000256" key="2">
    <source>
        <dbReference type="ARBA" id="ARBA00010147"/>
    </source>
</evidence>
<evidence type="ECO:0000313" key="10">
    <source>
        <dbReference type="EMBL" id="PVD24451.1"/>
    </source>
</evidence>
<dbReference type="InterPro" id="IPR051941">
    <property type="entry name" value="BG_Antigen-Binding_Lectin"/>
</dbReference>
<evidence type="ECO:0000256" key="4">
    <source>
        <dbReference type="ARBA" id="ARBA00022723"/>
    </source>
</evidence>
<dbReference type="SUPFAM" id="SSF49785">
    <property type="entry name" value="Galactose-binding domain-like"/>
    <property type="match status" value="3"/>
</dbReference>
<comment type="similarity">
    <text evidence="2">Belongs to the fucolectin family.</text>
</comment>
<evidence type="ECO:0000256" key="1">
    <source>
        <dbReference type="ARBA" id="ARBA00002219"/>
    </source>
</evidence>
<comment type="caution">
    <text evidence="10">The sequence shown here is derived from an EMBL/GenBank/DDBJ whole genome shotgun (WGS) entry which is preliminary data.</text>
</comment>
<keyword evidence="7" id="KW-1015">Disulfide bond</keyword>
<reference evidence="10 11" key="1">
    <citation type="submission" date="2018-04" db="EMBL/GenBank/DDBJ databases">
        <title>The genome of golden apple snail Pomacea canaliculata provides insight into stress tolerance and invasive adaptation.</title>
        <authorList>
            <person name="Liu C."/>
            <person name="Liu B."/>
            <person name="Ren Y."/>
            <person name="Zhang Y."/>
            <person name="Wang H."/>
            <person name="Li S."/>
            <person name="Jiang F."/>
            <person name="Yin L."/>
            <person name="Zhang G."/>
            <person name="Qian W."/>
            <person name="Fan W."/>
        </authorList>
    </citation>
    <scope>NUCLEOTIDE SEQUENCE [LARGE SCALE GENOMIC DNA]</scope>
    <source>
        <strain evidence="10">SZHN2017</strain>
        <tissue evidence="10">Muscle</tissue>
    </source>
</reference>
<keyword evidence="5" id="KW-0430">Lectin</keyword>
<proteinExistence type="inferred from homology"/>
<dbReference type="SMART" id="SM00607">
    <property type="entry name" value="FTP"/>
    <property type="match status" value="1"/>
</dbReference>
<keyword evidence="11" id="KW-1185">Reference proteome</keyword>
<dbReference type="OrthoDB" id="6158912at2759"/>
<dbReference type="InterPro" id="IPR006585">
    <property type="entry name" value="FTP1"/>
</dbReference>
<dbReference type="Proteomes" id="UP000245119">
    <property type="component" value="Linkage Group LG9"/>
</dbReference>
<evidence type="ECO:0000256" key="5">
    <source>
        <dbReference type="ARBA" id="ARBA00022734"/>
    </source>
</evidence>
<accession>A0A2T7NTF7</accession>
<gene>
    <name evidence="10" type="ORF">C0Q70_14934</name>
</gene>
<comment type="function">
    <text evidence="1">Acts as a defensive agent. Recognizes blood group fucosylated oligosaccharides including A, B, H and Lewis B-type antigens. Does not recognize Lewis A antigen and has low affinity for monovalent haptens.</text>
</comment>
<sequence length="412" mass="45782">MDPQDGGHCHGERLWLWLALLLTSASVAVTGSNCTCQGPVQGSCGYQRHDSRDNLYNTRNVALGKPTKASSLFNNESFNEVSGPACLAVNGDRNTTFRPCNQFPNTSSCIHTAEGDREPYWEVDLCDLYSITSITVYWRDSKSQRNVGVNVTVDGELCYIFTHPVSNPSTITCYQRLSGQVVRLSKTDYTTINDYYLTLCEVEVTENVALDKPTKVSSLLNSTQMKAVSGPACLAVNGDRNTTFTSCNMSPNSPSCIHTAEGDREPYWEVDLCNLYSIASITVYWRDSGSNCTCQDPVHGSCYHRRDDFRASLFNTQNVALCKPTKVSSLLNNELYKEVSGPACLAVNGDRNTEFRPCNQFPNNSSCIHTADDDREPYWEVDLCDLYSIANITVYWRDSSTNLSLVVVTSFV</sequence>
<dbReference type="GO" id="GO:0010185">
    <property type="term" value="P:regulation of cellular defense response"/>
    <property type="evidence" value="ECO:0007669"/>
    <property type="project" value="UniProtKB-ARBA"/>
</dbReference>
<keyword evidence="8" id="KW-0732">Signal</keyword>
<evidence type="ECO:0000259" key="9">
    <source>
        <dbReference type="SMART" id="SM00607"/>
    </source>
</evidence>
<dbReference type="InterPro" id="IPR008979">
    <property type="entry name" value="Galactose-bd-like_sf"/>
</dbReference>
<evidence type="ECO:0000256" key="3">
    <source>
        <dbReference type="ARBA" id="ARBA00011233"/>
    </source>
</evidence>
<dbReference type="AlphaFoldDB" id="A0A2T7NTF7"/>
<comment type="subunit">
    <text evidence="3">Homotrimer.</text>
</comment>
<organism evidence="10 11">
    <name type="scientific">Pomacea canaliculata</name>
    <name type="common">Golden apple snail</name>
    <dbReference type="NCBI Taxonomy" id="400727"/>
    <lineage>
        <taxon>Eukaryota</taxon>
        <taxon>Metazoa</taxon>
        <taxon>Spiralia</taxon>
        <taxon>Lophotrochozoa</taxon>
        <taxon>Mollusca</taxon>
        <taxon>Gastropoda</taxon>
        <taxon>Caenogastropoda</taxon>
        <taxon>Architaenioglossa</taxon>
        <taxon>Ampullarioidea</taxon>
        <taxon>Ampullariidae</taxon>
        <taxon>Pomacea</taxon>
    </lineage>
</organism>
<dbReference type="Gene3D" id="2.60.120.260">
    <property type="entry name" value="Galactose-binding domain-like"/>
    <property type="match status" value="3"/>
</dbReference>
<dbReference type="GO" id="GO:0046872">
    <property type="term" value="F:metal ion binding"/>
    <property type="evidence" value="ECO:0007669"/>
    <property type="project" value="UniProtKB-KW"/>
</dbReference>
<protein>
    <recommendedName>
        <fullName evidence="9">Fucolectin tachylectin-4 pentraxin-1 domain-containing protein</fullName>
    </recommendedName>
</protein>
<evidence type="ECO:0000256" key="8">
    <source>
        <dbReference type="SAM" id="SignalP"/>
    </source>
</evidence>
<dbReference type="GO" id="GO:0001868">
    <property type="term" value="P:regulation of complement activation, lectin pathway"/>
    <property type="evidence" value="ECO:0007669"/>
    <property type="project" value="UniProtKB-ARBA"/>
</dbReference>
<name>A0A2T7NTF7_POMCA</name>
<dbReference type="Pfam" id="PF22633">
    <property type="entry name" value="F5_F8_type_C_2"/>
    <property type="match status" value="1"/>
</dbReference>
<dbReference type="GO" id="GO:0042806">
    <property type="term" value="F:fucose binding"/>
    <property type="evidence" value="ECO:0007669"/>
    <property type="project" value="UniProtKB-ARBA"/>
</dbReference>
<evidence type="ECO:0000313" key="11">
    <source>
        <dbReference type="Proteomes" id="UP000245119"/>
    </source>
</evidence>
<feature type="domain" description="Fucolectin tachylectin-4 pentraxin-1" evidence="9">
    <location>
        <begin position="58"/>
        <end position="211"/>
    </location>
</feature>
<evidence type="ECO:0000256" key="7">
    <source>
        <dbReference type="ARBA" id="ARBA00023157"/>
    </source>
</evidence>
<dbReference type="PANTHER" id="PTHR45713:SF6">
    <property type="entry name" value="F5_8 TYPE C DOMAIN-CONTAINING PROTEIN"/>
    <property type="match status" value="1"/>
</dbReference>
<dbReference type="PANTHER" id="PTHR45713">
    <property type="entry name" value="FTP DOMAIN-CONTAINING PROTEIN"/>
    <property type="match status" value="1"/>
</dbReference>
<dbReference type="EMBL" id="PZQS01000009">
    <property type="protein sequence ID" value="PVD24451.1"/>
    <property type="molecule type" value="Genomic_DNA"/>
</dbReference>